<evidence type="ECO:0000313" key="2">
    <source>
        <dbReference type="EMBL" id="MFC4859189.1"/>
    </source>
</evidence>
<gene>
    <name evidence="2" type="ORF">ACFPCV_37315</name>
</gene>
<dbReference type="GO" id="GO:0005524">
    <property type="term" value="F:ATP binding"/>
    <property type="evidence" value="ECO:0007669"/>
    <property type="project" value="UniProtKB-KW"/>
</dbReference>
<comment type="caution">
    <text evidence="2">The sequence shown here is derived from an EMBL/GenBank/DDBJ whole genome shotgun (WGS) entry which is preliminary data.</text>
</comment>
<proteinExistence type="predicted"/>
<protein>
    <submittedName>
        <fullName evidence="2">ATP-binding protein</fullName>
    </submittedName>
</protein>
<organism evidence="2 3">
    <name type="scientific">Actinophytocola glycyrrhizae</name>
    <dbReference type="NCBI Taxonomy" id="2044873"/>
    <lineage>
        <taxon>Bacteria</taxon>
        <taxon>Bacillati</taxon>
        <taxon>Actinomycetota</taxon>
        <taxon>Actinomycetes</taxon>
        <taxon>Pseudonocardiales</taxon>
        <taxon>Pseudonocardiaceae</taxon>
    </lineage>
</organism>
<feature type="region of interest" description="Disordered" evidence="1">
    <location>
        <begin position="818"/>
        <end position="875"/>
    </location>
</feature>
<dbReference type="RefSeq" id="WP_378062104.1">
    <property type="nucleotide sequence ID" value="NZ_JBHSIS010000027.1"/>
</dbReference>
<feature type="compositionally biased region" description="Basic and acidic residues" evidence="1">
    <location>
        <begin position="821"/>
        <end position="840"/>
    </location>
</feature>
<sequence>MKRVRQTSQAFERITTPIAAPRVITDGALVTDDTVWSWMQIPGSSTYLLEDDDLGRATAEAAGALQALLPTGADYHLKVLWSTHTAEEYRAGWDRLHSVMAPGASDYIDMGAQRITRNSEEGYFRRRVVLLGVKWTGEDEESTLRRAGKIARRGLRTQATTYQEAHEHLEMVRPQINRWFDQASRGVLRGRRAPASVIAWAYAREIRRTAFETPDDDVLSGPALVDLMHGEVDPADSPTHVAVTDSKTADRRYVSILVPATNGFPPHELELPGGEWLEILTDLPGVEASVRGVNHGQAGSIALIDHGRKTTRSQTREASVQGAQVPLDVIDADDTLNIRRQEIQRRQDVMTTNHARWVVHAATAEELADLVARVQERYTGVVRLEVVPHVQDLLWRELLPGDRVRVPEFAQHQPMRTLAGSWFHGGSTVGDSSGPYIGANLGSTPQPVQAHIVSRAEPDRSRPTTITFTGRSGAGKSTAAMLAVLGALLEGAWALLADPKGDLRGIVTVAHDLLGVPVQLVDVLDDTATGTMDPMRFCPTADLARSLTLDALLGALNADDRRRGETILEHAIDTVLRWPRDAWSAQRVINELVSIPADRPDADLARELGETLTVRARQAHMRAVLGPATPTTQPLMTGRGLVYLGLAGLELPRHNPDPDKWTVAERCSMTTFRVALHYALQQSRNVRHLKKLVALTELHLITGYPEGKAFVEWLARTGRALQTWLLLDTQAAADLAVLTGLIEQIVMSFAFQANGKAEQDAQAVLLHRPEPGSRLRTMQASLSTGDCIMLDRSGRIAPIHWDLMTAWIRDALSTDATEDTDTAKDTEDAEHGQDAVRSDPSDSAAEDGGPDGVAPGTGELFEQAAAVDVGGGDRS</sequence>
<evidence type="ECO:0000313" key="3">
    <source>
        <dbReference type="Proteomes" id="UP001595859"/>
    </source>
</evidence>
<keyword evidence="2" id="KW-0067">ATP-binding</keyword>
<accession>A0ABV9SEL5</accession>
<reference evidence="3" key="1">
    <citation type="journal article" date="2019" name="Int. J. Syst. Evol. Microbiol.">
        <title>The Global Catalogue of Microorganisms (GCM) 10K type strain sequencing project: providing services to taxonomists for standard genome sequencing and annotation.</title>
        <authorList>
            <consortium name="The Broad Institute Genomics Platform"/>
            <consortium name="The Broad Institute Genome Sequencing Center for Infectious Disease"/>
            <person name="Wu L."/>
            <person name="Ma J."/>
        </authorList>
    </citation>
    <scope>NUCLEOTIDE SEQUENCE [LARGE SCALE GENOMIC DNA]</scope>
    <source>
        <strain evidence="3">ZS-22-S1</strain>
    </source>
</reference>
<dbReference type="InterPro" id="IPR027417">
    <property type="entry name" value="P-loop_NTPase"/>
</dbReference>
<dbReference type="Pfam" id="PF12846">
    <property type="entry name" value="AAA_10"/>
    <property type="match status" value="1"/>
</dbReference>
<keyword evidence="2" id="KW-0547">Nucleotide-binding</keyword>
<evidence type="ECO:0000256" key="1">
    <source>
        <dbReference type="SAM" id="MobiDB-lite"/>
    </source>
</evidence>
<dbReference type="Gene3D" id="3.40.50.300">
    <property type="entry name" value="P-loop containing nucleotide triphosphate hydrolases"/>
    <property type="match status" value="1"/>
</dbReference>
<dbReference type="Proteomes" id="UP001595859">
    <property type="component" value="Unassembled WGS sequence"/>
</dbReference>
<name>A0ABV9SEL5_9PSEU</name>
<dbReference type="SUPFAM" id="SSF52540">
    <property type="entry name" value="P-loop containing nucleoside triphosphate hydrolases"/>
    <property type="match status" value="1"/>
</dbReference>
<dbReference type="EMBL" id="JBHSIS010000027">
    <property type="protein sequence ID" value="MFC4859189.1"/>
    <property type="molecule type" value="Genomic_DNA"/>
</dbReference>
<keyword evidence="3" id="KW-1185">Reference proteome</keyword>